<feature type="transmembrane region" description="Helical" evidence="1">
    <location>
        <begin position="20"/>
        <end position="43"/>
    </location>
</feature>
<keyword evidence="1" id="KW-1133">Transmembrane helix</keyword>
<reference evidence="2" key="1">
    <citation type="submission" date="2020-03" db="EMBL/GenBank/DDBJ databases">
        <title>Castanea mollissima Vanexum genome sequencing.</title>
        <authorList>
            <person name="Staton M."/>
        </authorList>
    </citation>
    <scope>NUCLEOTIDE SEQUENCE</scope>
    <source>
        <tissue evidence="2">Leaf</tissue>
    </source>
</reference>
<evidence type="ECO:0000256" key="1">
    <source>
        <dbReference type="SAM" id="Phobius"/>
    </source>
</evidence>
<keyword evidence="3" id="KW-1185">Reference proteome</keyword>
<name>A0A8J4QXS4_9ROSI</name>
<organism evidence="2 3">
    <name type="scientific">Castanea mollissima</name>
    <name type="common">Chinese chestnut</name>
    <dbReference type="NCBI Taxonomy" id="60419"/>
    <lineage>
        <taxon>Eukaryota</taxon>
        <taxon>Viridiplantae</taxon>
        <taxon>Streptophyta</taxon>
        <taxon>Embryophyta</taxon>
        <taxon>Tracheophyta</taxon>
        <taxon>Spermatophyta</taxon>
        <taxon>Magnoliopsida</taxon>
        <taxon>eudicotyledons</taxon>
        <taxon>Gunneridae</taxon>
        <taxon>Pentapetalae</taxon>
        <taxon>rosids</taxon>
        <taxon>fabids</taxon>
        <taxon>Fagales</taxon>
        <taxon>Fagaceae</taxon>
        <taxon>Castanea</taxon>
    </lineage>
</organism>
<keyword evidence="1" id="KW-0472">Membrane</keyword>
<sequence>MISNEGHSMAISSQIHSMKMFSTLFVVILMPDVLMTLSLPIMLDFQERDGKSIDQLKSISLCKFDSPNPVEYTILVLPEELSIQDRVLQLE</sequence>
<evidence type="ECO:0000313" key="2">
    <source>
        <dbReference type="EMBL" id="KAF3955074.1"/>
    </source>
</evidence>
<proteinExistence type="predicted"/>
<keyword evidence="1" id="KW-0812">Transmembrane</keyword>
<accession>A0A8J4QXS4</accession>
<dbReference type="Proteomes" id="UP000737018">
    <property type="component" value="Unassembled WGS sequence"/>
</dbReference>
<dbReference type="AlphaFoldDB" id="A0A8J4QXS4"/>
<comment type="caution">
    <text evidence="2">The sequence shown here is derived from an EMBL/GenBank/DDBJ whole genome shotgun (WGS) entry which is preliminary data.</text>
</comment>
<gene>
    <name evidence="2" type="ORF">CMV_019671</name>
</gene>
<dbReference type="EMBL" id="JRKL02003494">
    <property type="protein sequence ID" value="KAF3955074.1"/>
    <property type="molecule type" value="Genomic_DNA"/>
</dbReference>
<evidence type="ECO:0000313" key="3">
    <source>
        <dbReference type="Proteomes" id="UP000737018"/>
    </source>
</evidence>
<protein>
    <submittedName>
        <fullName evidence="2">Uncharacterized protein</fullName>
    </submittedName>
</protein>